<sequence>MEDANYKILLGMVLKDIMNPANANPALHHQRILTLGPTPTVLTDLGMPQLPIVILGRVIDKAVFDHGMTKGLLERLYTLIATPKAVYQAHQGQPGSVIVTYEVKKMVPIVVAIHPDKEMGGRGRKLERYNNVASVYDKTSGKPGESIEVRWKREGLLLWEAPSPVAVKAEATEAEVIPLKIAGQK</sequence>
<dbReference type="AlphaFoldDB" id="A0A1E8PMM5"/>
<evidence type="ECO:0000259" key="1">
    <source>
        <dbReference type="Pfam" id="PF18819"/>
    </source>
</evidence>
<evidence type="ECO:0000313" key="3">
    <source>
        <dbReference type="Proteomes" id="UP000092634"/>
    </source>
</evidence>
<comment type="caution">
    <text evidence="2">The sequence shown here is derived from an EMBL/GenBank/DDBJ whole genome shotgun (WGS) entry which is preliminary data.</text>
</comment>
<gene>
    <name evidence="2" type="ORF">BA896_023190</name>
</gene>
<organism evidence="2 3">
    <name type="scientific">Janthinobacterium lividum</name>
    <dbReference type="NCBI Taxonomy" id="29581"/>
    <lineage>
        <taxon>Bacteria</taxon>
        <taxon>Pseudomonadati</taxon>
        <taxon>Pseudomonadota</taxon>
        <taxon>Betaproteobacteria</taxon>
        <taxon>Burkholderiales</taxon>
        <taxon>Oxalobacteraceae</taxon>
        <taxon>Janthinobacterium</taxon>
    </lineage>
</organism>
<dbReference type="Proteomes" id="UP000092634">
    <property type="component" value="Unassembled WGS sequence"/>
</dbReference>
<name>A0A1E8PMM5_9BURK</name>
<proteinExistence type="predicted"/>
<dbReference type="EMBL" id="MAQB02000004">
    <property type="protein sequence ID" value="OFJ47572.1"/>
    <property type="molecule type" value="Genomic_DNA"/>
</dbReference>
<protein>
    <recommendedName>
        <fullName evidence="1">Phage MuF C-terminal domain-containing protein</fullName>
    </recommendedName>
</protein>
<reference evidence="2 3" key="1">
    <citation type="submission" date="2016-10" db="EMBL/GenBank/DDBJ databases">
        <title>Updated version of Genome Assembly of Janthinobacterium lividum ERGS5:01.</title>
        <authorList>
            <person name="Kumar R."/>
            <person name="Acharya V."/>
            <person name="Singh D."/>
        </authorList>
    </citation>
    <scope>NUCLEOTIDE SEQUENCE [LARGE SCALE GENOMIC DNA]</scope>
    <source>
        <strain evidence="2 3">ERGS5:01</strain>
    </source>
</reference>
<accession>A0A1E8PMM5</accession>
<dbReference type="Pfam" id="PF18819">
    <property type="entry name" value="MuF_C"/>
    <property type="match status" value="1"/>
</dbReference>
<dbReference type="InterPro" id="IPR041131">
    <property type="entry name" value="MuF_C"/>
</dbReference>
<feature type="domain" description="Phage MuF C-terminal" evidence="1">
    <location>
        <begin position="60"/>
        <end position="159"/>
    </location>
</feature>
<evidence type="ECO:0000313" key="2">
    <source>
        <dbReference type="EMBL" id="OFJ47572.1"/>
    </source>
</evidence>